<dbReference type="InterPro" id="IPR025263">
    <property type="entry name" value="YhdP_central"/>
</dbReference>
<reference evidence="3" key="1">
    <citation type="submission" date="2022-07" db="EMBL/GenBank/DDBJ databases">
        <title>Ectorhizobium quercum gen.nov., sp. nov.</title>
        <authorList>
            <person name="Ma T."/>
            <person name="Li Y."/>
        </authorList>
    </citation>
    <scope>NUCLEOTIDE SEQUENCE</scope>
    <source>
        <strain evidence="3">BDR2-2</strain>
    </source>
</reference>
<keyword evidence="1" id="KW-0472">Membrane</keyword>
<dbReference type="EMBL" id="JANFPI010000003">
    <property type="protein sequence ID" value="MCX8997803.1"/>
    <property type="molecule type" value="Genomic_DNA"/>
</dbReference>
<feature type="domain" description="YhdP central" evidence="2">
    <location>
        <begin position="419"/>
        <end position="889"/>
    </location>
</feature>
<keyword evidence="1" id="KW-0812">Transmembrane</keyword>
<evidence type="ECO:0000256" key="1">
    <source>
        <dbReference type="SAM" id="Phobius"/>
    </source>
</evidence>
<sequence length="1129" mass="120663">MAEIRGDKVVFRKEEIASLDDMPSCRAEDALIVHCPPPRRRHMLLLKGLVVFVAVAGLGLVGLFASIESGVFDRELARRAELALNGVMDGTFRAKVGGAALRFSSRMSLAIEARDVELVEAASGEHVTHTQSVRLVIDPLALLGGRLSIGGLEADGVEVDTALLQRGGSDLAALRVDELPAILESVFLRLDGAFHFLERTQTGDISLSKLTLRFPGDGKPVEVEVNDLLAARRGQGIVQLSGVASYGGDDIDFTVQGHAFEGRVAVLEAKLEGLDLGQLTVRTLPDGTIHDGLASEVEATITARRGEEDSAPVLSATVRGQPGQFYMDGDTQEFGGAEINLAYDFTKRSLEFVPSRAVFGDTVLPFTGAIIDRDQIEGPGKAGFALDFLFDGAVSGATEARPLPFNAKATGSFDPVLRELRADQLFVTSPQGNMAGSFLVRFRQGMSPEISFGGQVPEMTGEAVKQLWPFWVARKPREWAVANLFGGKIRNGVVSVFIPAGRMRFPPVPVQLDENELHIAFDVEHMRLDLPPDIPPVRDMDGHVDIRGEKTEVTVANGVSYFGSGRSVKVENSRFHIADAYLRPLSAEISLNVAGDAAAVLELSSFKPMNSLKDTDFRPEDFSGPVRAGVSARFGLLQSQSPPPPEWSARIDLQSVDVHRDIAGRRLAGAKGTIDVTPQAFKVEAKADVDGAPLDISYAQPLGKAGAQPALAVRGRLEKRDWLKLAPQLGGLVEGPLSFELSRVDEKKQTVAVDLSAASLSLPWIGWSKGAGVPAKGSFDLTVNGAENLIRNFQIGGDGFGAEGGMTFNKGGLVAADLSRVQLSPGDDFSATLRAVRGGHELSVNGRRIDARHVINKLKTDYEGEKSAGGDGDTGSFAVTLNVDRLAGFNDEELTGVSARYAMKAGTPSAIDFKGVTGSGQAIVSEMLNDGRGTISVTSGDAGAFARFIDLYKNMNGGLLNLRLAAMDAQSWSGSIDLRSFRLSNEQRLQSIVSTPAGQSGQSLNSAVKRDIDVSSAGFQRAFARIIARNGVLAVENGVLRGEQVGATFQGTVRDGRGNMDLTGTFMPAYGLNRLFAELPIIGTILGNGRDRGLIGITFRMTGKFTQPNLSVNPLSIIAPGVFRQIFEY</sequence>
<proteinExistence type="predicted"/>
<evidence type="ECO:0000259" key="2">
    <source>
        <dbReference type="Pfam" id="PF13116"/>
    </source>
</evidence>
<feature type="transmembrane region" description="Helical" evidence="1">
    <location>
        <begin position="44"/>
        <end position="65"/>
    </location>
</feature>
<accession>A0AAE3MYX0</accession>
<dbReference type="RefSeq" id="WP_306411575.1">
    <property type="nucleotide sequence ID" value="NZ_JANFPI010000003.1"/>
</dbReference>
<dbReference type="AlphaFoldDB" id="A0AAE3MYX0"/>
<dbReference type="Pfam" id="PF13116">
    <property type="entry name" value="YhdP"/>
    <property type="match status" value="1"/>
</dbReference>
<comment type="caution">
    <text evidence="3">The sequence shown here is derived from an EMBL/GenBank/DDBJ whole genome shotgun (WGS) entry which is preliminary data.</text>
</comment>
<keyword evidence="4" id="KW-1185">Reference proteome</keyword>
<keyword evidence="1" id="KW-1133">Transmembrane helix</keyword>
<gene>
    <name evidence="3" type="ORF">NOF55_11890</name>
</gene>
<name>A0AAE3MYX0_9HYPH</name>
<evidence type="ECO:0000313" key="4">
    <source>
        <dbReference type="Proteomes" id="UP001208771"/>
    </source>
</evidence>
<evidence type="ECO:0000313" key="3">
    <source>
        <dbReference type="EMBL" id="MCX8997803.1"/>
    </source>
</evidence>
<organism evidence="3 4">
    <name type="scientific">Ectorhizobium quercum</name>
    <dbReference type="NCBI Taxonomy" id="2965071"/>
    <lineage>
        <taxon>Bacteria</taxon>
        <taxon>Pseudomonadati</taxon>
        <taxon>Pseudomonadota</taxon>
        <taxon>Alphaproteobacteria</taxon>
        <taxon>Hyphomicrobiales</taxon>
        <taxon>Rhizobiaceae</taxon>
        <taxon>Ectorhizobium</taxon>
    </lineage>
</organism>
<protein>
    <submittedName>
        <fullName evidence="3">DUF3971 domain-containing protein</fullName>
    </submittedName>
</protein>
<dbReference type="Proteomes" id="UP001208771">
    <property type="component" value="Unassembled WGS sequence"/>
</dbReference>